<evidence type="ECO:0000256" key="1">
    <source>
        <dbReference type="SAM" id="Phobius"/>
    </source>
</evidence>
<comment type="caution">
    <text evidence="4">The sequence shown here is derived from an EMBL/GenBank/DDBJ whole genome shotgun (WGS) entry which is preliminary data.</text>
</comment>
<dbReference type="EMBL" id="BPLR01021667">
    <property type="protein sequence ID" value="GIX92197.1"/>
    <property type="molecule type" value="Genomic_DNA"/>
</dbReference>
<evidence type="ECO:0000313" key="5">
    <source>
        <dbReference type="Proteomes" id="UP001054945"/>
    </source>
</evidence>
<dbReference type="InterPro" id="IPR032415">
    <property type="entry name" value="TRPM_tetra"/>
</dbReference>
<dbReference type="Pfam" id="PF16519">
    <property type="entry name" value="TRPM_tetra"/>
    <property type="match status" value="1"/>
</dbReference>
<feature type="chain" id="PRO_5043977470" evidence="2">
    <location>
        <begin position="23"/>
        <end position="378"/>
    </location>
</feature>
<accession>A0AAV4P4P7</accession>
<evidence type="ECO:0000313" key="4">
    <source>
        <dbReference type="EMBL" id="GIX92197.1"/>
    </source>
</evidence>
<evidence type="ECO:0000256" key="2">
    <source>
        <dbReference type="SAM" id="SignalP"/>
    </source>
</evidence>
<dbReference type="Gene3D" id="1.20.5.1010">
    <property type="entry name" value="TRPM, tetramerisation domain"/>
    <property type="match status" value="1"/>
</dbReference>
<organism evidence="4 5">
    <name type="scientific">Caerostris extrusa</name>
    <name type="common">Bark spider</name>
    <name type="synonym">Caerostris bankana</name>
    <dbReference type="NCBI Taxonomy" id="172846"/>
    <lineage>
        <taxon>Eukaryota</taxon>
        <taxon>Metazoa</taxon>
        <taxon>Ecdysozoa</taxon>
        <taxon>Arthropoda</taxon>
        <taxon>Chelicerata</taxon>
        <taxon>Arachnida</taxon>
        <taxon>Araneae</taxon>
        <taxon>Araneomorphae</taxon>
        <taxon>Entelegynae</taxon>
        <taxon>Araneoidea</taxon>
        <taxon>Araneidae</taxon>
        <taxon>Caerostris</taxon>
    </lineage>
</organism>
<proteinExistence type="predicted"/>
<dbReference type="GO" id="GO:0005886">
    <property type="term" value="C:plasma membrane"/>
    <property type="evidence" value="ECO:0007669"/>
    <property type="project" value="TreeGrafter"/>
</dbReference>
<keyword evidence="1" id="KW-0812">Transmembrane</keyword>
<feature type="transmembrane region" description="Helical" evidence="1">
    <location>
        <begin position="55"/>
        <end position="80"/>
    </location>
</feature>
<protein>
    <submittedName>
        <fullName evidence="4">Transient receptor potential cation channel trpm</fullName>
    </submittedName>
</protein>
<keyword evidence="1" id="KW-1133">Transmembrane helix</keyword>
<dbReference type="PANTHER" id="PTHR13800:SF1">
    <property type="entry name" value="TRANSIENT RECEPTOR POTENTIAL CATION CHANNEL TRPM"/>
    <property type="match status" value="1"/>
</dbReference>
<keyword evidence="2" id="KW-0732">Signal</keyword>
<keyword evidence="5" id="KW-1185">Reference proteome</keyword>
<dbReference type="GO" id="GO:0051262">
    <property type="term" value="P:protein tetramerization"/>
    <property type="evidence" value="ECO:0007669"/>
    <property type="project" value="InterPro"/>
</dbReference>
<feature type="signal peptide" evidence="2">
    <location>
        <begin position="1"/>
        <end position="22"/>
    </location>
</feature>
<reference evidence="4 5" key="1">
    <citation type="submission" date="2021-06" db="EMBL/GenBank/DDBJ databases">
        <title>Caerostris extrusa draft genome.</title>
        <authorList>
            <person name="Kono N."/>
            <person name="Arakawa K."/>
        </authorList>
    </citation>
    <scope>NUCLEOTIDE SEQUENCE [LARGE SCALE GENOMIC DNA]</scope>
</reference>
<dbReference type="InterPro" id="IPR050927">
    <property type="entry name" value="TRPM"/>
</dbReference>
<dbReference type="PANTHER" id="PTHR13800">
    <property type="entry name" value="TRANSIENT RECEPTOR POTENTIAL CATION CHANNEL, SUBFAMILY M, MEMBER 6"/>
    <property type="match status" value="1"/>
</dbReference>
<sequence>MVIDMIYFVVLLLVVLMSYGVARQGILNPDENFLGSVWRWERTGSLSSGMWINPAIMAIYLLIANILLVNLLITAVLRFLSTAFLSFILQQHLLRGEQHVAGSVEEPALQSGDGVRAEAPPSAPSDHLLAHPLARQASAHQVPGKGKTPFDHGLKLFLSESDVQNIYDFEEECVEGYFREKETQLHMSTEEQVRFTTERVEMMSQRVEDINHREKESSACIKTLEFRLTKLEDLAEQTAASLAVIHHYIVTSMAEPAFGKLPSALSQVHQGNPRYTKVAPKVHYTTALYIVQPQYVNLIVSNNLRDGIWKCLTVPPPPPLLAKTHCAMQLQHIVHCAMLTQRVVFRGICKFFFLKTKRKVFRLVVFSPDINGNFEQNI</sequence>
<evidence type="ECO:0000259" key="3">
    <source>
        <dbReference type="Pfam" id="PF16519"/>
    </source>
</evidence>
<dbReference type="InterPro" id="IPR037162">
    <property type="entry name" value="TRPM_tetra_sf"/>
</dbReference>
<name>A0AAV4P4P7_CAEEX</name>
<feature type="domain" description="TRPM tetramerisation" evidence="3">
    <location>
        <begin position="190"/>
        <end position="245"/>
    </location>
</feature>
<dbReference type="GO" id="GO:0005261">
    <property type="term" value="F:monoatomic cation channel activity"/>
    <property type="evidence" value="ECO:0007669"/>
    <property type="project" value="TreeGrafter"/>
</dbReference>
<keyword evidence="1" id="KW-0472">Membrane</keyword>
<dbReference type="Proteomes" id="UP001054945">
    <property type="component" value="Unassembled WGS sequence"/>
</dbReference>
<keyword evidence="4" id="KW-0675">Receptor</keyword>
<gene>
    <name evidence="4" type="primary">Trpm</name>
    <name evidence="4" type="ORF">CEXT_463701</name>
</gene>
<dbReference type="GO" id="GO:0030001">
    <property type="term" value="P:metal ion transport"/>
    <property type="evidence" value="ECO:0007669"/>
    <property type="project" value="TreeGrafter"/>
</dbReference>
<dbReference type="AlphaFoldDB" id="A0AAV4P4P7"/>